<dbReference type="EnsemblPlants" id="OGLUM12G07400.1">
    <property type="protein sequence ID" value="OGLUM12G07400.1"/>
    <property type="gene ID" value="OGLUM12G07400"/>
</dbReference>
<keyword evidence="3" id="KW-1185">Reference proteome</keyword>
<protein>
    <submittedName>
        <fullName evidence="2">Uncharacterized protein</fullName>
    </submittedName>
</protein>
<dbReference type="HOGENOM" id="CLU_1063097_0_0_1"/>
<proteinExistence type="predicted"/>
<dbReference type="Gramene" id="OGLUM12G07400.1">
    <property type="protein sequence ID" value="OGLUM12G07400.1"/>
    <property type="gene ID" value="OGLUM12G07400"/>
</dbReference>
<reference evidence="2" key="2">
    <citation type="submission" date="2018-05" db="EMBL/GenBank/DDBJ databases">
        <title>OgluRS3 (Oryza glumaepatula Reference Sequence Version 3).</title>
        <authorList>
            <person name="Zhang J."/>
            <person name="Kudrna D."/>
            <person name="Lee S."/>
            <person name="Talag J."/>
            <person name="Welchert J."/>
            <person name="Wing R.A."/>
        </authorList>
    </citation>
    <scope>NUCLEOTIDE SEQUENCE [LARGE SCALE GENOMIC DNA]</scope>
</reference>
<dbReference type="Proteomes" id="UP000026961">
    <property type="component" value="Chromosome 12"/>
</dbReference>
<evidence type="ECO:0000256" key="1">
    <source>
        <dbReference type="SAM" id="MobiDB-lite"/>
    </source>
</evidence>
<accession>A0A0E0BQG5</accession>
<evidence type="ECO:0000313" key="3">
    <source>
        <dbReference type="Proteomes" id="UP000026961"/>
    </source>
</evidence>
<feature type="region of interest" description="Disordered" evidence="1">
    <location>
        <begin position="226"/>
        <end position="262"/>
    </location>
</feature>
<name>A0A0E0BQG5_9ORYZ</name>
<sequence length="262" mass="28662">MELKTTSVPSPNPPSGGGPWTREKGRREGLVAATKARQVRGERVGGLSRVTDGRLAPAFAACHRKRMRFAGGDLISPELSNHFGQKGLQNSVKPTKQNKFTNVVQINGGTFPESLFLDALKVTVSPRYGPFNAVETEIEVFHIKREKRIRSEAQAGGEVQVDLVRKAPDASWQLARNVGVREIKINQFGETLESGDHRELGHAKVVAGEVEVNLNNAGSTLPACNWWPPRSSEVTRPSAPPQPTPSQRQQSVPATHDWKAVE</sequence>
<organism evidence="2">
    <name type="scientific">Oryza glumipatula</name>
    <dbReference type="NCBI Taxonomy" id="40148"/>
    <lineage>
        <taxon>Eukaryota</taxon>
        <taxon>Viridiplantae</taxon>
        <taxon>Streptophyta</taxon>
        <taxon>Embryophyta</taxon>
        <taxon>Tracheophyta</taxon>
        <taxon>Spermatophyta</taxon>
        <taxon>Magnoliopsida</taxon>
        <taxon>Liliopsida</taxon>
        <taxon>Poales</taxon>
        <taxon>Poaceae</taxon>
        <taxon>BOP clade</taxon>
        <taxon>Oryzoideae</taxon>
        <taxon>Oryzeae</taxon>
        <taxon>Oryzinae</taxon>
        <taxon>Oryza</taxon>
    </lineage>
</organism>
<reference evidence="2" key="1">
    <citation type="submission" date="2015-04" db="UniProtKB">
        <authorList>
            <consortium name="EnsemblPlants"/>
        </authorList>
    </citation>
    <scope>IDENTIFICATION</scope>
</reference>
<evidence type="ECO:0000313" key="2">
    <source>
        <dbReference type="EnsemblPlants" id="OGLUM12G07400.1"/>
    </source>
</evidence>
<dbReference type="AlphaFoldDB" id="A0A0E0BQG5"/>
<feature type="region of interest" description="Disordered" evidence="1">
    <location>
        <begin position="1"/>
        <end position="28"/>
    </location>
</feature>